<organism evidence="1 2">
    <name type="scientific">Klebsiella pneumoniae</name>
    <dbReference type="NCBI Taxonomy" id="573"/>
    <lineage>
        <taxon>Bacteria</taxon>
        <taxon>Pseudomonadati</taxon>
        <taxon>Pseudomonadota</taxon>
        <taxon>Gammaproteobacteria</taxon>
        <taxon>Enterobacterales</taxon>
        <taxon>Enterobacteriaceae</taxon>
        <taxon>Klebsiella/Raoultella group</taxon>
        <taxon>Klebsiella</taxon>
        <taxon>Klebsiella pneumoniae complex</taxon>
    </lineage>
</organism>
<dbReference type="AlphaFoldDB" id="A0A3S4KH17"/>
<proteinExistence type="predicted"/>
<reference evidence="1 2" key="1">
    <citation type="submission" date="2018-12" db="EMBL/GenBank/DDBJ databases">
        <authorList>
            <consortium name="Pathogen Informatics"/>
        </authorList>
    </citation>
    <scope>NUCLEOTIDE SEQUENCE [LARGE SCALE GENOMIC DNA]</scope>
    <source>
        <strain evidence="1 2">NCTC13635</strain>
    </source>
</reference>
<evidence type="ECO:0000313" key="1">
    <source>
        <dbReference type="EMBL" id="VEB02836.1"/>
    </source>
</evidence>
<dbReference type="EMBL" id="LR134162">
    <property type="protein sequence ID" value="VEB02836.1"/>
    <property type="molecule type" value="Genomic_DNA"/>
</dbReference>
<sequence>MNDKPAVSALETMDQVAEIRPGSEIPVVIMRDDKKITLHIAVQEYPATN</sequence>
<keyword evidence="1" id="KW-0378">Hydrolase</keyword>
<keyword evidence="1" id="KW-0645">Protease</keyword>
<dbReference type="GO" id="GO:0008233">
    <property type="term" value="F:peptidase activity"/>
    <property type="evidence" value="ECO:0007669"/>
    <property type="project" value="UniProtKB-KW"/>
</dbReference>
<protein>
    <submittedName>
        <fullName evidence="1">Outer membrane stress sensor protease DegS</fullName>
        <ecNumber evidence="1">3.4.21.107</ecNumber>
    </submittedName>
</protein>
<dbReference type="Proteomes" id="UP000282433">
    <property type="component" value="Chromosome"/>
</dbReference>
<accession>A0A3S4KH17</accession>
<evidence type="ECO:0000313" key="2">
    <source>
        <dbReference type="Proteomes" id="UP000282433"/>
    </source>
</evidence>
<dbReference type="GO" id="GO:0006508">
    <property type="term" value="P:proteolysis"/>
    <property type="evidence" value="ECO:0007669"/>
    <property type="project" value="UniProtKB-KW"/>
</dbReference>
<dbReference type="SUPFAM" id="SSF50156">
    <property type="entry name" value="PDZ domain-like"/>
    <property type="match status" value="1"/>
</dbReference>
<dbReference type="Gene3D" id="2.30.42.10">
    <property type="match status" value="1"/>
</dbReference>
<gene>
    <name evidence="1" type="primary">degS_2</name>
    <name evidence="1" type="ORF">NCTC13635_03168</name>
</gene>
<dbReference type="EC" id="3.4.21.107" evidence="1"/>
<dbReference type="InterPro" id="IPR036034">
    <property type="entry name" value="PDZ_sf"/>
</dbReference>
<name>A0A3S4KH17_KLEPN</name>